<dbReference type="SUPFAM" id="SSF53474">
    <property type="entry name" value="alpha/beta-Hydrolases"/>
    <property type="match status" value="1"/>
</dbReference>
<dbReference type="InterPro" id="IPR027787">
    <property type="entry name" value="Alpha/beta-hydrolase_catalytic"/>
</dbReference>
<accession>A0ABW1QBL7</accession>
<reference evidence="5" key="1">
    <citation type="journal article" date="2019" name="Int. J. Syst. Evol. Microbiol.">
        <title>The Global Catalogue of Microorganisms (GCM) 10K type strain sequencing project: providing services to taxonomists for standard genome sequencing and annotation.</title>
        <authorList>
            <consortium name="The Broad Institute Genomics Platform"/>
            <consortium name="The Broad Institute Genome Sequencing Center for Infectious Disease"/>
            <person name="Wu L."/>
            <person name="Ma J."/>
        </authorList>
    </citation>
    <scope>NUCLEOTIDE SEQUENCE [LARGE SCALE GENOMIC DNA]</scope>
    <source>
        <strain evidence="5">CCUG 51943</strain>
    </source>
</reference>
<dbReference type="InterPro" id="IPR027788">
    <property type="entry name" value="Alpha/beta-hydrolase_N_dom"/>
</dbReference>
<keyword evidence="1" id="KW-0472">Membrane</keyword>
<evidence type="ECO:0000313" key="5">
    <source>
        <dbReference type="Proteomes" id="UP001596244"/>
    </source>
</evidence>
<evidence type="ECO:0000259" key="2">
    <source>
        <dbReference type="Pfam" id="PF10081"/>
    </source>
</evidence>
<dbReference type="Gene3D" id="3.40.50.1820">
    <property type="entry name" value="alpha/beta hydrolase"/>
    <property type="match status" value="1"/>
</dbReference>
<gene>
    <name evidence="4" type="ORF">ACFPUZ_07645</name>
</gene>
<evidence type="ECO:0000313" key="4">
    <source>
        <dbReference type="EMBL" id="MFC6146676.1"/>
    </source>
</evidence>
<feature type="transmembrane region" description="Helical" evidence="1">
    <location>
        <begin position="41"/>
        <end position="60"/>
    </location>
</feature>
<dbReference type="EMBL" id="JBHSQE010000005">
    <property type="protein sequence ID" value="MFC6146676.1"/>
    <property type="molecule type" value="Genomic_DNA"/>
</dbReference>
<feature type="transmembrane region" description="Helical" evidence="1">
    <location>
        <begin position="102"/>
        <end position="125"/>
    </location>
</feature>
<name>A0ABW1QBL7_9CORY</name>
<proteinExistence type="predicted"/>
<keyword evidence="5" id="KW-1185">Reference proteome</keyword>
<dbReference type="Pfam" id="PF10081">
    <property type="entry name" value="Abhydrolase_9"/>
    <property type="match status" value="1"/>
</dbReference>
<feature type="transmembrane region" description="Helical" evidence="1">
    <location>
        <begin position="145"/>
        <end position="163"/>
    </location>
</feature>
<dbReference type="Pfam" id="PF15420">
    <property type="entry name" value="Abhydrolase_9_N"/>
    <property type="match status" value="1"/>
</dbReference>
<keyword evidence="1" id="KW-1133">Transmembrane helix</keyword>
<sequence length="597" mass="65380">MRVLRRHLLPVAVGALKGLAFGLEVVNDLIPGLRMARRGRLPANLGAGLLGAEVATWWAISPSLLPRPWWVTAANVAIVQGAGHLAGTALAYPLRRRWSPRAWFWAGTGHTLLAGITVAAALLSLRRQEQQARLVRAEKRGRSHALVGGLVGTAGYGALLLLGDAAQVSVDRLGARLSRWMPLWVAWPLAAGGVTWVALVLSDQVLVRRILARISRQAASLNAAVFPGTMMPWEPERSGSPWSLEPWSAVGSQGRAVLSLGPRARDIAEVTGLEVVREPIRLYVGLVPGRSVEAAARLLLAEMDRTGAFRRDTLVIQTTAGTGWITDWSVGAVEFLSGGDCATLAMQYSYLPSPVAYVVDRDTPVRAARALISAVLDRLEQMDPTDRPRLYVAGESLGAYGTASAFADLDDLLARTDGVLLSGAPHFTRLIRELSASRDTGSPERLPRVGGGRHVRFVATPLHLRQDHRGRAYPEGWAYPRVVIAQHASDPIVWFSRDLVWREPDWLREPGSRGVPAPRPQRLDVFHGMRWVPFVSGWQVGLDQLNSLAVPGGHGHNYHEEMLWYWDAVLGEHAAVRLDHPLARRAAEFIRRDAVRR</sequence>
<dbReference type="Proteomes" id="UP001596244">
    <property type="component" value="Unassembled WGS sequence"/>
</dbReference>
<evidence type="ECO:0000259" key="3">
    <source>
        <dbReference type="Pfam" id="PF15420"/>
    </source>
</evidence>
<feature type="domain" description="Alpha/beta-hydrolase catalytic" evidence="2">
    <location>
        <begin position="280"/>
        <end position="573"/>
    </location>
</feature>
<feature type="transmembrane region" description="Helical" evidence="1">
    <location>
        <begin position="183"/>
        <end position="207"/>
    </location>
</feature>
<dbReference type="RefSeq" id="WP_377001254.1">
    <property type="nucleotide sequence ID" value="NZ_JBHSQE010000005.1"/>
</dbReference>
<evidence type="ECO:0000256" key="1">
    <source>
        <dbReference type="SAM" id="Phobius"/>
    </source>
</evidence>
<feature type="domain" description="Alpha/beta-hydrolase N-terminal" evidence="3">
    <location>
        <begin position="60"/>
        <end position="262"/>
    </location>
</feature>
<dbReference type="InterPro" id="IPR029058">
    <property type="entry name" value="AB_hydrolase_fold"/>
</dbReference>
<organism evidence="4 5">
    <name type="scientific">Corynebacterium nasicanis</name>
    <dbReference type="NCBI Taxonomy" id="1448267"/>
    <lineage>
        <taxon>Bacteria</taxon>
        <taxon>Bacillati</taxon>
        <taxon>Actinomycetota</taxon>
        <taxon>Actinomycetes</taxon>
        <taxon>Mycobacteriales</taxon>
        <taxon>Corynebacteriaceae</taxon>
        <taxon>Corynebacterium</taxon>
    </lineage>
</organism>
<protein>
    <submittedName>
        <fullName evidence="4">Alpha/beta-hydrolase family protein</fullName>
    </submittedName>
</protein>
<keyword evidence="1" id="KW-0812">Transmembrane</keyword>
<comment type="caution">
    <text evidence="4">The sequence shown here is derived from an EMBL/GenBank/DDBJ whole genome shotgun (WGS) entry which is preliminary data.</text>
</comment>